<dbReference type="OrthoDB" id="5575062at2759"/>
<comment type="caution">
    <text evidence="1">The sequence shown here is derived from an EMBL/GenBank/DDBJ whole genome shotgun (WGS) entry which is preliminary data.</text>
</comment>
<dbReference type="EMBL" id="MNAD01000291">
    <property type="protein sequence ID" value="OJT14389.1"/>
    <property type="molecule type" value="Genomic_DNA"/>
</dbReference>
<sequence length="95" mass="10657">MSRATTKYVCAPPRRSRTLTTLRAQKANKTRLSGIKDELKHVEREIRALQPDLRKAQTAYDSVKGKIDAPAAVINEAEDGIFEEFCEELGVANIR</sequence>
<proteinExistence type="predicted"/>
<name>A0A1M2W3H2_TRAPU</name>
<gene>
    <name evidence="1" type="ORF">TRAPUB_9057</name>
</gene>
<evidence type="ECO:0000313" key="2">
    <source>
        <dbReference type="Proteomes" id="UP000184267"/>
    </source>
</evidence>
<dbReference type="STRING" id="154538.A0A1M2W3H2"/>
<keyword evidence="2" id="KW-1185">Reference proteome</keyword>
<reference evidence="1 2" key="1">
    <citation type="submission" date="2016-10" db="EMBL/GenBank/DDBJ databases">
        <title>Genome sequence of the basidiomycete white-rot fungus Trametes pubescens.</title>
        <authorList>
            <person name="Makela M.R."/>
            <person name="Granchi Z."/>
            <person name="Peng M."/>
            <person name="De Vries R.P."/>
            <person name="Grigoriev I."/>
            <person name="Riley R."/>
            <person name="Hilden K."/>
        </authorList>
    </citation>
    <scope>NUCLEOTIDE SEQUENCE [LARGE SCALE GENOMIC DNA]</scope>
    <source>
        <strain evidence="1 2">FBCC735</strain>
    </source>
</reference>
<dbReference type="AlphaFoldDB" id="A0A1M2W3H2"/>
<protein>
    <submittedName>
        <fullName evidence="1">Uncharacterized protein</fullName>
    </submittedName>
</protein>
<feature type="non-terminal residue" evidence="1">
    <location>
        <position position="95"/>
    </location>
</feature>
<dbReference type="Proteomes" id="UP000184267">
    <property type="component" value="Unassembled WGS sequence"/>
</dbReference>
<accession>A0A1M2W3H2</accession>
<evidence type="ECO:0000313" key="1">
    <source>
        <dbReference type="EMBL" id="OJT14389.1"/>
    </source>
</evidence>
<organism evidence="1 2">
    <name type="scientific">Trametes pubescens</name>
    <name type="common">White-rot fungus</name>
    <dbReference type="NCBI Taxonomy" id="154538"/>
    <lineage>
        <taxon>Eukaryota</taxon>
        <taxon>Fungi</taxon>
        <taxon>Dikarya</taxon>
        <taxon>Basidiomycota</taxon>
        <taxon>Agaricomycotina</taxon>
        <taxon>Agaricomycetes</taxon>
        <taxon>Polyporales</taxon>
        <taxon>Polyporaceae</taxon>
        <taxon>Trametes</taxon>
    </lineage>
</organism>